<evidence type="ECO:0000313" key="4">
    <source>
        <dbReference type="Proteomes" id="UP000573963"/>
    </source>
</evidence>
<name>A0A5P3XBL8_PARBF</name>
<dbReference type="AlphaFoldDB" id="A0A5P3XBL8"/>
<dbReference type="Proteomes" id="UP000326961">
    <property type="component" value="Chromosome"/>
</dbReference>
<accession>A0A5P3XBL8</accession>
<dbReference type="EMBL" id="CP032452">
    <property type="protein sequence ID" value="QEZ67534.1"/>
    <property type="molecule type" value="Genomic_DNA"/>
</dbReference>
<protein>
    <submittedName>
        <fullName evidence="2">Uncharacterized protein</fullName>
    </submittedName>
</protein>
<organism evidence="2 3">
    <name type="scientific">Paraclostridium bifermentans</name>
    <name type="common">Clostridium bifermentans</name>
    <dbReference type="NCBI Taxonomy" id="1490"/>
    <lineage>
        <taxon>Bacteria</taxon>
        <taxon>Bacillati</taxon>
        <taxon>Bacillota</taxon>
        <taxon>Clostridia</taxon>
        <taxon>Peptostreptococcales</taxon>
        <taxon>Peptostreptococcaceae</taxon>
        <taxon>Paraclostridium</taxon>
    </lineage>
</organism>
<evidence type="ECO:0000313" key="2">
    <source>
        <dbReference type="EMBL" id="QEZ67534.1"/>
    </source>
</evidence>
<gene>
    <name evidence="2" type="ORF">D4A35_00800</name>
    <name evidence="1" type="ORF">HF875_03440</name>
</gene>
<reference evidence="2 3" key="1">
    <citation type="submission" date="2018-09" db="EMBL/GenBank/DDBJ databases">
        <title>A clostridial neurotoxin that targets Anopheles mosquitoes.</title>
        <authorList>
            <person name="Contreras E."/>
            <person name="Masuyer G."/>
            <person name="Qureshi N."/>
            <person name="Chawla S."/>
            <person name="Lim H.L."/>
            <person name="Chen J."/>
            <person name="Stenmark P."/>
            <person name="Gill S."/>
        </authorList>
    </citation>
    <scope>NUCLEOTIDE SEQUENCE [LARGE SCALE GENOMIC DNA]</scope>
    <source>
        <strain evidence="2 3">Cbm</strain>
    </source>
</reference>
<proteinExistence type="predicted"/>
<dbReference type="GeneID" id="67472808"/>
<evidence type="ECO:0000313" key="3">
    <source>
        <dbReference type="Proteomes" id="UP000326961"/>
    </source>
</evidence>
<sequence length="98" mass="11493">MGRLKTRKCHKCKHTLKSKNFVQFKNGKPICGIYKTGIPDEIFFKAKYCKNFELANKYNIVEMVDNFMKKLRGCKECEKKPKISEKKSRVISINKDAK</sequence>
<dbReference type="RefSeq" id="WP_021433120.1">
    <property type="nucleotide sequence ID" value="NZ_BROK01000028.1"/>
</dbReference>
<reference evidence="1 4" key="2">
    <citation type="submission" date="2020-04" db="EMBL/GenBank/DDBJ databases">
        <authorList>
            <person name="Hitch T.C.A."/>
            <person name="Wylensek D."/>
            <person name="Clavel T."/>
        </authorList>
    </citation>
    <scope>NUCLEOTIDE SEQUENCE [LARGE SCALE GENOMIC DNA]</scope>
    <source>
        <strain evidence="1 4">Med78_4-601-WT-2</strain>
    </source>
</reference>
<evidence type="ECO:0000313" key="1">
    <source>
        <dbReference type="EMBL" id="NME08557.1"/>
    </source>
</evidence>
<dbReference type="Proteomes" id="UP000573963">
    <property type="component" value="Unassembled WGS sequence"/>
</dbReference>
<dbReference type="EMBL" id="JABAFD010000002">
    <property type="protein sequence ID" value="NME08557.1"/>
    <property type="molecule type" value="Genomic_DNA"/>
</dbReference>